<reference evidence="10 11" key="1">
    <citation type="submission" date="2023-02" db="EMBL/GenBank/DDBJ databases">
        <title>Description and genomic characterization of Microbulbifer bruguierae sp. nov., isolated from the sediment of mangrove plant Bruguiera sexangula.</title>
        <authorList>
            <person name="Long M."/>
        </authorList>
    </citation>
    <scope>NUCLEOTIDE SEQUENCE [LARGE SCALE GENOMIC DNA]</scope>
    <source>
        <strain evidence="10 11">H12</strain>
    </source>
</reference>
<sequence>MQKSSSSTPEKYLTELIPLACAGDLSASGTATSGYYRSVAAADKASREMHRLLVAAMLFVGVLVGSLWPSLGNAYTGTNWFDDDAAMHSSGSPSIRINLSEQKAYFYKGSRLVGVSNVSSGKAGFRTSAGHFRVLAKRPNHRSTIYGSYVDRSTGRVVKADVDTRKHRRPPGTYYRGAKMNHYIRFNGGIGLHASGHVPRYPASHGCVRMPPHMAQKFFQYARVGMPVRVSY</sequence>
<dbReference type="SUPFAM" id="SSF141523">
    <property type="entry name" value="L,D-transpeptidase catalytic domain-like"/>
    <property type="match status" value="1"/>
</dbReference>
<keyword evidence="6 7" id="KW-0961">Cell wall biogenesis/degradation</keyword>
<evidence type="ECO:0000313" key="10">
    <source>
        <dbReference type="EMBL" id="WGL17044.1"/>
    </source>
</evidence>
<dbReference type="PANTHER" id="PTHR30582">
    <property type="entry name" value="L,D-TRANSPEPTIDASE"/>
    <property type="match status" value="1"/>
</dbReference>
<dbReference type="EMBL" id="CP118605">
    <property type="protein sequence ID" value="WGL17044.1"/>
    <property type="molecule type" value="Genomic_DNA"/>
</dbReference>
<accession>A0ABY8NF76</accession>
<evidence type="ECO:0000256" key="1">
    <source>
        <dbReference type="ARBA" id="ARBA00004752"/>
    </source>
</evidence>
<keyword evidence="8" id="KW-0472">Membrane</keyword>
<evidence type="ECO:0000256" key="8">
    <source>
        <dbReference type="SAM" id="Phobius"/>
    </source>
</evidence>
<evidence type="ECO:0000256" key="2">
    <source>
        <dbReference type="ARBA" id="ARBA00005992"/>
    </source>
</evidence>
<evidence type="ECO:0000259" key="9">
    <source>
        <dbReference type="PROSITE" id="PS52029"/>
    </source>
</evidence>
<comment type="pathway">
    <text evidence="1 7">Cell wall biogenesis; peptidoglycan biosynthesis.</text>
</comment>
<keyword evidence="4 7" id="KW-0133">Cell shape</keyword>
<comment type="similarity">
    <text evidence="2">Belongs to the YkuD family.</text>
</comment>
<dbReference type="InterPro" id="IPR050979">
    <property type="entry name" value="LD-transpeptidase"/>
</dbReference>
<feature type="transmembrane region" description="Helical" evidence="8">
    <location>
        <begin position="52"/>
        <end position="71"/>
    </location>
</feature>
<dbReference type="Pfam" id="PF03734">
    <property type="entry name" value="YkuD"/>
    <property type="match status" value="1"/>
</dbReference>
<evidence type="ECO:0000256" key="4">
    <source>
        <dbReference type="ARBA" id="ARBA00022960"/>
    </source>
</evidence>
<evidence type="ECO:0000256" key="3">
    <source>
        <dbReference type="ARBA" id="ARBA00022679"/>
    </source>
</evidence>
<keyword evidence="8" id="KW-0812">Transmembrane</keyword>
<dbReference type="InterPro" id="IPR005490">
    <property type="entry name" value="LD_TPept_cat_dom"/>
</dbReference>
<proteinExistence type="inferred from homology"/>
<evidence type="ECO:0000256" key="7">
    <source>
        <dbReference type="PROSITE-ProRule" id="PRU01373"/>
    </source>
</evidence>
<keyword evidence="5 7" id="KW-0573">Peptidoglycan synthesis</keyword>
<dbReference type="Gene3D" id="2.40.440.10">
    <property type="entry name" value="L,D-transpeptidase catalytic domain-like"/>
    <property type="match status" value="1"/>
</dbReference>
<dbReference type="CDD" id="cd16913">
    <property type="entry name" value="YkuD_like"/>
    <property type="match status" value="1"/>
</dbReference>
<name>A0ABY8NF76_9GAMM</name>
<feature type="active site" description="Nucleophile" evidence="7">
    <location>
        <position position="207"/>
    </location>
</feature>
<feature type="domain" description="L,D-TPase catalytic" evidence="9">
    <location>
        <begin position="93"/>
        <end position="231"/>
    </location>
</feature>
<dbReference type="InterPro" id="IPR038063">
    <property type="entry name" value="Transpep_catalytic_dom"/>
</dbReference>
<keyword evidence="11" id="KW-1185">Reference proteome</keyword>
<organism evidence="10 11">
    <name type="scientific">Microbulbifer bruguierae</name>
    <dbReference type="NCBI Taxonomy" id="3029061"/>
    <lineage>
        <taxon>Bacteria</taxon>
        <taxon>Pseudomonadati</taxon>
        <taxon>Pseudomonadota</taxon>
        <taxon>Gammaproteobacteria</taxon>
        <taxon>Cellvibrionales</taxon>
        <taxon>Microbulbiferaceae</taxon>
        <taxon>Microbulbifer</taxon>
    </lineage>
</organism>
<dbReference type="Proteomes" id="UP001236500">
    <property type="component" value="Chromosome"/>
</dbReference>
<dbReference type="PANTHER" id="PTHR30582:SF2">
    <property type="entry name" value="L,D-TRANSPEPTIDASE YCIB-RELATED"/>
    <property type="match status" value="1"/>
</dbReference>
<evidence type="ECO:0000256" key="5">
    <source>
        <dbReference type="ARBA" id="ARBA00022984"/>
    </source>
</evidence>
<keyword evidence="8" id="KW-1133">Transmembrane helix</keyword>
<protein>
    <submittedName>
        <fullName evidence="10">L,D-transpeptidase</fullName>
    </submittedName>
</protein>
<dbReference type="PROSITE" id="PS52029">
    <property type="entry name" value="LD_TPASE"/>
    <property type="match status" value="1"/>
</dbReference>
<keyword evidence="3" id="KW-0808">Transferase</keyword>
<feature type="active site" description="Proton donor/acceptor" evidence="7">
    <location>
        <position position="193"/>
    </location>
</feature>
<evidence type="ECO:0000256" key="6">
    <source>
        <dbReference type="ARBA" id="ARBA00023316"/>
    </source>
</evidence>
<evidence type="ECO:0000313" key="11">
    <source>
        <dbReference type="Proteomes" id="UP001236500"/>
    </source>
</evidence>
<gene>
    <name evidence="10" type="ORF">PVT68_01790</name>
</gene>
<dbReference type="RefSeq" id="WP_280320860.1">
    <property type="nucleotide sequence ID" value="NZ_CP118605.1"/>
</dbReference>